<reference evidence="2" key="1">
    <citation type="journal article" date="2015" name="Nature">
        <title>Complex archaea that bridge the gap between prokaryotes and eukaryotes.</title>
        <authorList>
            <person name="Spang A."/>
            <person name="Saw J.H."/>
            <person name="Jorgensen S.L."/>
            <person name="Zaremba-Niedzwiedzka K."/>
            <person name="Martijn J."/>
            <person name="Lind A.E."/>
            <person name="van Eijk R."/>
            <person name="Schleper C."/>
            <person name="Guy L."/>
            <person name="Ettema T.J."/>
        </authorList>
    </citation>
    <scope>NUCLEOTIDE SEQUENCE</scope>
</reference>
<dbReference type="EMBL" id="LAZR01057224">
    <property type="protein sequence ID" value="KKK72509.1"/>
    <property type="molecule type" value="Genomic_DNA"/>
</dbReference>
<dbReference type="AlphaFoldDB" id="A0A0F9A1N5"/>
<feature type="region of interest" description="Disordered" evidence="1">
    <location>
        <begin position="1"/>
        <end position="35"/>
    </location>
</feature>
<sequence length="35" mass="3747">MAQGWYFKVGSATPKSAASSPPTYPTQVTQTSNTR</sequence>
<feature type="compositionally biased region" description="Low complexity" evidence="1">
    <location>
        <begin position="11"/>
        <end position="21"/>
    </location>
</feature>
<evidence type="ECO:0000313" key="2">
    <source>
        <dbReference type="EMBL" id="KKK72509.1"/>
    </source>
</evidence>
<accession>A0A0F9A1N5</accession>
<protein>
    <submittedName>
        <fullName evidence="2">Uncharacterized protein</fullName>
    </submittedName>
</protein>
<feature type="non-terminal residue" evidence="2">
    <location>
        <position position="35"/>
    </location>
</feature>
<organism evidence="2">
    <name type="scientific">marine sediment metagenome</name>
    <dbReference type="NCBI Taxonomy" id="412755"/>
    <lineage>
        <taxon>unclassified sequences</taxon>
        <taxon>metagenomes</taxon>
        <taxon>ecological metagenomes</taxon>
    </lineage>
</organism>
<evidence type="ECO:0000256" key="1">
    <source>
        <dbReference type="SAM" id="MobiDB-lite"/>
    </source>
</evidence>
<proteinExistence type="predicted"/>
<comment type="caution">
    <text evidence="2">The sequence shown here is derived from an EMBL/GenBank/DDBJ whole genome shotgun (WGS) entry which is preliminary data.</text>
</comment>
<gene>
    <name evidence="2" type="ORF">LCGC14_2903160</name>
</gene>
<name>A0A0F9A1N5_9ZZZZ</name>